<dbReference type="Pfam" id="PF20151">
    <property type="entry name" value="DUF6533"/>
    <property type="match status" value="1"/>
</dbReference>
<evidence type="ECO:0000313" key="4">
    <source>
        <dbReference type="Proteomes" id="UP001218218"/>
    </source>
</evidence>
<dbReference type="EMBL" id="JARIHO010000053">
    <property type="protein sequence ID" value="KAJ7320741.1"/>
    <property type="molecule type" value="Genomic_DNA"/>
</dbReference>
<feature type="transmembrane region" description="Helical" evidence="1">
    <location>
        <begin position="214"/>
        <end position="233"/>
    </location>
</feature>
<feature type="domain" description="DUF6533" evidence="2">
    <location>
        <begin position="20"/>
        <end position="59"/>
    </location>
</feature>
<keyword evidence="1" id="KW-0812">Transmembrane</keyword>
<dbReference type="AlphaFoldDB" id="A0AAD7EFC7"/>
<dbReference type="InterPro" id="IPR045340">
    <property type="entry name" value="DUF6533"/>
</dbReference>
<feature type="transmembrane region" description="Helical" evidence="1">
    <location>
        <begin position="155"/>
        <end position="179"/>
    </location>
</feature>
<evidence type="ECO:0000259" key="2">
    <source>
        <dbReference type="Pfam" id="PF20151"/>
    </source>
</evidence>
<evidence type="ECO:0000313" key="3">
    <source>
        <dbReference type="EMBL" id="KAJ7320741.1"/>
    </source>
</evidence>
<dbReference type="Proteomes" id="UP001218218">
    <property type="component" value="Unassembled WGS sequence"/>
</dbReference>
<keyword evidence="4" id="KW-1185">Reference proteome</keyword>
<reference evidence="3" key="1">
    <citation type="submission" date="2023-03" db="EMBL/GenBank/DDBJ databases">
        <title>Massive genome expansion in bonnet fungi (Mycena s.s.) driven by repeated elements and novel gene families across ecological guilds.</title>
        <authorList>
            <consortium name="Lawrence Berkeley National Laboratory"/>
            <person name="Harder C.B."/>
            <person name="Miyauchi S."/>
            <person name="Viragh M."/>
            <person name="Kuo A."/>
            <person name="Thoen E."/>
            <person name="Andreopoulos B."/>
            <person name="Lu D."/>
            <person name="Skrede I."/>
            <person name="Drula E."/>
            <person name="Henrissat B."/>
            <person name="Morin E."/>
            <person name="Kohler A."/>
            <person name="Barry K."/>
            <person name="LaButti K."/>
            <person name="Morin E."/>
            <person name="Salamov A."/>
            <person name="Lipzen A."/>
            <person name="Mereny Z."/>
            <person name="Hegedus B."/>
            <person name="Baldrian P."/>
            <person name="Stursova M."/>
            <person name="Weitz H."/>
            <person name="Taylor A."/>
            <person name="Grigoriev I.V."/>
            <person name="Nagy L.G."/>
            <person name="Martin F."/>
            <person name="Kauserud H."/>
        </authorList>
    </citation>
    <scope>NUCLEOTIDE SEQUENCE</scope>
    <source>
        <strain evidence="3">CBHHK002</strain>
    </source>
</reference>
<comment type="caution">
    <text evidence="3">The sequence shown here is derived from an EMBL/GenBank/DDBJ whole genome shotgun (WGS) entry which is preliminary data.</text>
</comment>
<organism evidence="3 4">
    <name type="scientific">Mycena albidolilacea</name>
    <dbReference type="NCBI Taxonomy" id="1033008"/>
    <lineage>
        <taxon>Eukaryota</taxon>
        <taxon>Fungi</taxon>
        <taxon>Dikarya</taxon>
        <taxon>Basidiomycota</taxon>
        <taxon>Agaricomycotina</taxon>
        <taxon>Agaricomycetes</taxon>
        <taxon>Agaricomycetidae</taxon>
        <taxon>Agaricales</taxon>
        <taxon>Marasmiineae</taxon>
        <taxon>Mycenaceae</taxon>
        <taxon>Mycena</taxon>
    </lineage>
</organism>
<sequence length="354" mass="39400">MSSKAIAAASTHFLQFRLQYSSLALLYYDFALTFPKEVKYIWKERFRLSTALYIGCRYALVANAFVQWWFLTLVTRSVCDSWYKIIGALSILGRASVIAVFSMRTYAVYGKNKWILAYMGTVGLACIALDITHVPGMRCIGSSSLPIGEHDAPEMLSILMVIFESSSAFLTAVRCIIAFRSGGGLKNQRQGVMFLLFEQGECILHMTVRRDNNFIGILYFCTISIFTTAAVILNYRASAGFFQRLPNAFTLPLSCILTARFILHLRQWDAEKVGEKTRSRATDISVVEFHAASRSDVISSFVAADDFGVDPVGQTIGIQKELHAAKNLHSASDMASTSVLESTGDENQRYQDAV</sequence>
<keyword evidence="1" id="KW-1133">Transmembrane helix</keyword>
<accession>A0AAD7EFC7</accession>
<protein>
    <recommendedName>
        <fullName evidence="2">DUF6533 domain-containing protein</fullName>
    </recommendedName>
</protein>
<name>A0AAD7EFC7_9AGAR</name>
<feature type="transmembrane region" description="Helical" evidence="1">
    <location>
        <begin position="115"/>
        <end position="135"/>
    </location>
</feature>
<feature type="transmembrane region" description="Helical" evidence="1">
    <location>
        <begin position="51"/>
        <end position="70"/>
    </location>
</feature>
<keyword evidence="1" id="KW-0472">Membrane</keyword>
<gene>
    <name evidence="3" type="ORF">DFH08DRAFT_970469</name>
</gene>
<evidence type="ECO:0000256" key="1">
    <source>
        <dbReference type="SAM" id="Phobius"/>
    </source>
</evidence>
<feature type="transmembrane region" description="Helical" evidence="1">
    <location>
        <begin position="82"/>
        <end position="103"/>
    </location>
</feature>
<proteinExistence type="predicted"/>